<accession>A0A542EBZ0</accession>
<organism evidence="4 5">
    <name type="scientific">Yimella lutea</name>
    <dbReference type="NCBI Taxonomy" id="587872"/>
    <lineage>
        <taxon>Bacteria</taxon>
        <taxon>Bacillati</taxon>
        <taxon>Actinomycetota</taxon>
        <taxon>Actinomycetes</taxon>
        <taxon>Micrococcales</taxon>
        <taxon>Dermacoccaceae</taxon>
        <taxon>Yimella</taxon>
    </lineage>
</organism>
<sequence>MHSPPSRRPLMPAVVCTAALTMTAACGSPEPTKQESRAGYPVTVSNCGTDQRFDAPPERGLLLKSASVPYLDAIGALDRITAKAGVYPKAYYNADTNAALERIPSLTDKIDSSGHLQISKETVLARSPDLVLGHTDTVNPKTLASTKVPVLEVPALCEGANKPPTFDDVYAELQTYGKVFGKQQQATRAVTSMRGELSKITSNVPDRKGATAAVLYPTPGGGTTYAYGNRSMADPQLAAAGFKNVFAGVAERVFEISPEQLLAKNPDVIVLLHNEGNPQEIERAVTSLPGAGRLAAVRNKRIHVQLFNFTEPPSPLAITGLKKIVNAFPTVR</sequence>
<comment type="caution">
    <text evidence="4">The sequence shown here is derived from an EMBL/GenBank/DDBJ whole genome shotgun (WGS) entry which is preliminary data.</text>
</comment>
<dbReference type="PANTHER" id="PTHR30535">
    <property type="entry name" value="VITAMIN B12-BINDING PROTEIN"/>
    <property type="match status" value="1"/>
</dbReference>
<feature type="domain" description="Fe/B12 periplasmic-binding" evidence="3">
    <location>
        <begin position="59"/>
        <end position="332"/>
    </location>
</feature>
<protein>
    <submittedName>
        <fullName evidence="4">Iron complex transport system substrate-binding protein</fullName>
    </submittedName>
</protein>
<dbReference type="Gene3D" id="3.40.50.1980">
    <property type="entry name" value="Nitrogenase molybdenum iron protein domain"/>
    <property type="match status" value="2"/>
</dbReference>
<dbReference type="PANTHER" id="PTHR30535:SF7">
    <property type="entry name" value="IRON(III) DICITRATE-BINDING PROTEIN"/>
    <property type="match status" value="1"/>
</dbReference>
<evidence type="ECO:0000313" key="4">
    <source>
        <dbReference type="EMBL" id="TQJ12840.1"/>
    </source>
</evidence>
<comment type="similarity">
    <text evidence="1">Belongs to the bacterial solute-binding protein 8 family.</text>
</comment>
<proteinExistence type="inferred from homology"/>
<dbReference type="AlphaFoldDB" id="A0A542EBZ0"/>
<evidence type="ECO:0000313" key="5">
    <source>
        <dbReference type="Proteomes" id="UP000320806"/>
    </source>
</evidence>
<dbReference type="SUPFAM" id="SSF53807">
    <property type="entry name" value="Helical backbone' metal receptor"/>
    <property type="match status" value="1"/>
</dbReference>
<gene>
    <name evidence="4" type="ORF">FB459_0207</name>
</gene>
<evidence type="ECO:0000256" key="2">
    <source>
        <dbReference type="SAM" id="SignalP"/>
    </source>
</evidence>
<dbReference type="PROSITE" id="PS51257">
    <property type="entry name" value="PROKAR_LIPOPROTEIN"/>
    <property type="match status" value="1"/>
</dbReference>
<feature type="chain" id="PRO_5022196918" evidence="2">
    <location>
        <begin position="28"/>
        <end position="332"/>
    </location>
</feature>
<evidence type="ECO:0000256" key="1">
    <source>
        <dbReference type="ARBA" id="ARBA00008814"/>
    </source>
</evidence>
<keyword evidence="5" id="KW-1185">Reference proteome</keyword>
<dbReference type="EMBL" id="VFMO01000001">
    <property type="protein sequence ID" value="TQJ12840.1"/>
    <property type="molecule type" value="Genomic_DNA"/>
</dbReference>
<name>A0A542EBZ0_9MICO</name>
<reference evidence="4 5" key="1">
    <citation type="submission" date="2019-06" db="EMBL/GenBank/DDBJ databases">
        <title>Sequencing the genomes of 1000 actinobacteria strains.</title>
        <authorList>
            <person name="Klenk H.-P."/>
        </authorList>
    </citation>
    <scope>NUCLEOTIDE SEQUENCE [LARGE SCALE GENOMIC DNA]</scope>
    <source>
        <strain evidence="4 5">DSM 19828</strain>
    </source>
</reference>
<dbReference type="RefSeq" id="WP_211345107.1">
    <property type="nucleotide sequence ID" value="NZ_BAABCI010000004.1"/>
</dbReference>
<evidence type="ECO:0000259" key="3">
    <source>
        <dbReference type="PROSITE" id="PS50983"/>
    </source>
</evidence>
<feature type="signal peptide" evidence="2">
    <location>
        <begin position="1"/>
        <end position="27"/>
    </location>
</feature>
<dbReference type="Pfam" id="PF01497">
    <property type="entry name" value="Peripla_BP_2"/>
    <property type="match status" value="1"/>
</dbReference>
<dbReference type="InterPro" id="IPR050902">
    <property type="entry name" value="ABC_Transporter_SBP"/>
</dbReference>
<dbReference type="PROSITE" id="PS50983">
    <property type="entry name" value="FE_B12_PBP"/>
    <property type="match status" value="1"/>
</dbReference>
<dbReference type="InterPro" id="IPR002491">
    <property type="entry name" value="ABC_transptr_periplasmic_BD"/>
</dbReference>
<keyword evidence="2" id="KW-0732">Signal</keyword>
<dbReference type="Proteomes" id="UP000320806">
    <property type="component" value="Unassembled WGS sequence"/>
</dbReference>